<dbReference type="PANTHER" id="PTHR43244:SF2">
    <property type="entry name" value="CONSERVED HYPOTHETICAL ALANINE AND PROLINE-RICH PROTEIN"/>
    <property type="match status" value="1"/>
</dbReference>
<dbReference type="InterPro" id="IPR036661">
    <property type="entry name" value="Luciferase-like_sf"/>
</dbReference>
<dbReference type="InterPro" id="IPR011251">
    <property type="entry name" value="Luciferase-like_dom"/>
</dbReference>
<dbReference type="GO" id="GO:0016705">
    <property type="term" value="F:oxidoreductase activity, acting on paired donors, with incorporation or reduction of molecular oxygen"/>
    <property type="evidence" value="ECO:0007669"/>
    <property type="project" value="InterPro"/>
</dbReference>
<accession>A0A381TS66</accession>
<reference evidence="2" key="1">
    <citation type="submission" date="2018-05" db="EMBL/GenBank/DDBJ databases">
        <authorList>
            <person name="Lanie J.A."/>
            <person name="Ng W.-L."/>
            <person name="Kazmierczak K.M."/>
            <person name="Andrzejewski T.M."/>
            <person name="Davidsen T.M."/>
            <person name="Wayne K.J."/>
            <person name="Tettelin H."/>
            <person name="Glass J.I."/>
            <person name="Rusch D."/>
            <person name="Podicherti R."/>
            <person name="Tsui H.-C.T."/>
            <person name="Winkler M.E."/>
        </authorList>
    </citation>
    <scope>NUCLEOTIDE SEQUENCE</scope>
</reference>
<proteinExistence type="predicted"/>
<dbReference type="NCBIfam" id="TIGR03617">
    <property type="entry name" value="F420_MSMEG_2256"/>
    <property type="match status" value="1"/>
</dbReference>
<feature type="domain" description="Luciferase-like" evidence="1">
    <location>
        <begin position="10"/>
        <end position="307"/>
    </location>
</feature>
<dbReference type="EMBL" id="UINC01004997">
    <property type="protein sequence ID" value="SVA18338.1"/>
    <property type="molecule type" value="Genomic_DNA"/>
</dbReference>
<dbReference type="InterPro" id="IPR050564">
    <property type="entry name" value="F420-G6PD/mer"/>
</dbReference>
<name>A0A381TS66_9ZZZZ</name>
<organism evidence="2">
    <name type="scientific">marine metagenome</name>
    <dbReference type="NCBI Taxonomy" id="408172"/>
    <lineage>
        <taxon>unclassified sequences</taxon>
        <taxon>metagenomes</taxon>
        <taxon>ecological metagenomes</taxon>
    </lineage>
</organism>
<dbReference type="PANTHER" id="PTHR43244">
    <property type="match status" value="1"/>
</dbReference>
<evidence type="ECO:0000313" key="2">
    <source>
        <dbReference type="EMBL" id="SVA18338.1"/>
    </source>
</evidence>
<dbReference type="CDD" id="cd01097">
    <property type="entry name" value="Tetrahydromethanopterin_reductase"/>
    <property type="match status" value="1"/>
</dbReference>
<sequence length="337" mass="37754">VKVDFGVHGHLADVPDRARALEAAGVDGVFTFEASSDVFLPLALVAEHTNLFCYSNVALALPRSPMHLAYLGHDLQRLSEGRTALGLGSQIRPHIEKRFSARWDRPVGQMREVIESIRAIHHCWKSGEQLDYRGEHYTFTLMTPMFVPQPHAWDPPPIWLGALGPQMTRLAGEVADGILVHPFHTRRFLEEVTIPRLEDGIEAVGRSRDDVVVIPTVLTCAYRNEEERERALRGVRMNLAFYGSTPAYRATLEMHGWGEIQAELNRLTKEGRWDEIPACIDDEVLHTIAVVGTPVEIGREMAVRYRDVAARVGLSMPYQHGDDLLAEVVSEIRVASS</sequence>
<dbReference type="SUPFAM" id="SSF51679">
    <property type="entry name" value="Bacterial luciferase-like"/>
    <property type="match status" value="1"/>
</dbReference>
<evidence type="ECO:0000259" key="1">
    <source>
        <dbReference type="Pfam" id="PF00296"/>
    </source>
</evidence>
<dbReference type="AlphaFoldDB" id="A0A381TS66"/>
<protein>
    <recommendedName>
        <fullName evidence="1">Luciferase-like domain-containing protein</fullName>
    </recommendedName>
</protein>
<dbReference type="InterPro" id="IPR019919">
    <property type="entry name" value="Lucif-like_OxRdtase_MSMEG_2256"/>
</dbReference>
<dbReference type="Gene3D" id="3.20.20.30">
    <property type="entry name" value="Luciferase-like domain"/>
    <property type="match status" value="1"/>
</dbReference>
<gene>
    <name evidence="2" type="ORF">METZ01_LOCUS71192</name>
</gene>
<feature type="non-terminal residue" evidence="2">
    <location>
        <position position="1"/>
    </location>
</feature>
<dbReference type="Pfam" id="PF00296">
    <property type="entry name" value="Bac_luciferase"/>
    <property type="match status" value="1"/>
</dbReference>